<organism evidence="3 4">
    <name type="scientific">Sebaldella termitidis (strain ATCC 33386 / NCTC 11300)</name>
    <dbReference type="NCBI Taxonomy" id="526218"/>
    <lineage>
        <taxon>Bacteria</taxon>
        <taxon>Fusobacteriati</taxon>
        <taxon>Fusobacteriota</taxon>
        <taxon>Fusobacteriia</taxon>
        <taxon>Fusobacteriales</taxon>
        <taxon>Leptotrichiaceae</taxon>
        <taxon>Sebaldella</taxon>
    </lineage>
</organism>
<reference evidence="3 4" key="2">
    <citation type="journal article" date="2010" name="Stand. Genomic Sci.">
        <title>Complete genome sequence of Sebaldella termitidis type strain (NCTC 11300).</title>
        <authorList>
            <person name="Harmon-Smith M."/>
            <person name="Celia L."/>
            <person name="Chertkov O."/>
            <person name="Lapidus A."/>
            <person name="Copeland A."/>
            <person name="Glavina Del Rio T."/>
            <person name="Nolan M."/>
            <person name="Lucas S."/>
            <person name="Tice H."/>
            <person name="Cheng J.F."/>
            <person name="Han C."/>
            <person name="Detter J.C."/>
            <person name="Bruce D."/>
            <person name="Goodwin L."/>
            <person name="Pitluck S."/>
            <person name="Pati A."/>
            <person name="Liolios K."/>
            <person name="Ivanova N."/>
            <person name="Mavromatis K."/>
            <person name="Mikhailova N."/>
            <person name="Chen A."/>
            <person name="Palaniappan K."/>
            <person name="Land M."/>
            <person name="Hauser L."/>
            <person name="Chang Y.J."/>
            <person name="Jeffries C.D."/>
            <person name="Brettin T."/>
            <person name="Goker M."/>
            <person name="Beck B."/>
            <person name="Bristow J."/>
            <person name="Eisen J.A."/>
            <person name="Markowitz V."/>
            <person name="Hugenholtz P."/>
            <person name="Kyrpides N.C."/>
            <person name="Klenk H.P."/>
            <person name="Chen F."/>
        </authorList>
    </citation>
    <scope>NUCLEOTIDE SEQUENCE [LARGE SCALE GENOMIC DNA]</scope>
    <source>
        <strain evidence="4">ATCC 33386 / NCTC 11300</strain>
    </source>
</reference>
<feature type="transmembrane region" description="Helical" evidence="1">
    <location>
        <begin position="5"/>
        <end position="22"/>
    </location>
</feature>
<proteinExistence type="predicted"/>
<feature type="transmembrane region" description="Helical" evidence="1">
    <location>
        <begin position="108"/>
        <end position="128"/>
    </location>
</feature>
<name>D1AM71_SEBTE</name>
<dbReference type="STRING" id="526218.Sterm_2597"/>
<dbReference type="Proteomes" id="UP000000845">
    <property type="component" value="Chromosome"/>
</dbReference>
<dbReference type="eggNOG" id="COG4928">
    <property type="taxonomic scope" value="Bacteria"/>
</dbReference>
<sequence length="760" mass="91951">MVLFILINFIFYFLVKITYNILFKLENVYLLIIILILAFIFGILKYNKNKLKILYFLFLGFLFLITQYVLSIIDFETGNINLIEIGLSNINIGNILEILEKIILKYKIQLAVGILIICIFIVSIIYYMKNKNKIESEKNELFPERKKDLIELKTLLDYGEKSILIDDKWGNGKTFFIRKFMEKYNKEFEFIYIKAPYFTDKLEFRKKILNEIKIVLNKNGFLSSNFKELTKYFGIEFKGIVFKGIEETYDTIIRNINNEISKMDKKIILILDDLDRIDSNNHIIETLNFIGEINLELEKNFSLITLTSKNKLIQILNSNDIEGEMYYDKYFSIEMQLRKLSFEDLVEYFSGLYSLKNREIKILKEIKNKFSEKNGVLEYFKKKEKRKSNLIEEWNESIKKEFLDRITIRNIEKIIINLRKIELDADFIDDYIQDYILLKTIQTLVPTWWEKMKLEPNLKKYKFNEKITEKKELENKFLDQEFIFDFIDDRNIRFRNLINYEVGGYTEKISIYDRQRNEILNNTKQDFIYQDYFNIASIFSFKEDDKVKILVSLLENKTLSQLEILFLLVKFKISYYIKYENFNDFKKDLELERSRVEDREYKMYIFYEILKFLKVNLFFMKSQDNSIENNFNDSDLDNINQNKEKLLKFFRENLINKRKEKELQEILDYLISFKIKRVTELSEKGKIWNIKRKEKISERLSNITEYLDYFSLDQLMIDIAFESGVNFDEIKQLFLEVLEEEYIEKNKFYEKIYEEIKTLN</sequence>
<dbReference type="HOGENOM" id="CLU_366764_0_0_0"/>
<dbReference type="InterPro" id="IPR011646">
    <property type="entry name" value="KAP_P-loop"/>
</dbReference>
<evidence type="ECO:0000259" key="2">
    <source>
        <dbReference type="Pfam" id="PF07693"/>
    </source>
</evidence>
<keyword evidence="1" id="KW-1133">Transmembrane helix</keyword>
<dbReference type="InterPro" id="IPR027417">
    <property type="entry name" value="P-loop_NTPase"/>
</dbReference>
<protein>
    <submittedName>
        <fullName evidence="3">KAP P-loop domain protein</fullName>
    </submittedName>
</protein>
<reference evidence="4" key="1">
    <citation type="submission" date="2009-09" db="EMBL/GenBank/DDBJ databases">
        <title>The complete chromosome of Sebaldella termitidis ATCC 33386.</title>
        <authorList>
            <consortium name="US DOE Joint Genome Institute (JGI-PGF)"/>
            <person name="Lucas S."/>
            <person name="Copeland A."/>
            <person name="Lapidus A."/>
            <person name="Glavina del Rio T."/>
            <person name="Dalin E."/>
            <person name="Tice H."/>
            <person name="Bruce D."/>
            <person name="Goodwin L."/>
            <person name="Pitluck S."/>
            <person name="Kyrpides N."/>
            <person name="Mavromatis K."/>
            <person name="Ivanova N."/>
            <person name="Mikhailova N."/>
            <person name="Sims D."/>
            <person name="Meincke L."/>
            <person name="Brettin T."/>
            <person name="Detter J.C."/>
            <person name="Han C."/>
            <person name="Larimer F."/>
            <person name="Land M."/>
            <person name="Hauser L."/>
            <person name="Markowitz V."/>
            <person name="Cheng J.F."/>
            <person name="Hugenholtz P."/>
            <person name="Woyke T."/>
            <person name="Wu D."/>
            <person name="Eisen J.A."/>
        </authorList>
    </citation>
    <scope>NUCLEOTIDE SEQUENCE [LARGE SCALE GENOMIC DNA]</scope>
    <source>
        <strain evidence="4">ATCC 33386 / NCTC 11300</strain>
    </source>
</reference>
<feature type="domain" description="KAP NTPase" evidence="2">
    <location>
        <begin position="162"/>
        <end position="421"/>
    </location>
</feature>
<keyword evidence="1" id="KW-0472">Membrane</keyword>
<accession>D1AM71</accession>
<dbReference type="AlphaFoldDB" id="D1AM71"/>
<evidence type="ECO:0000313" key="4">
    <source>
        <dbReference type="Proteomes" id="UP000000845"/>
    </source>
</evidence>
<evidence type="ECO:0000256" key="1">
    <source>
        <dbReference type="SAM" id="Phobius"/>
    </source>
</evidence>
<gene>
    <name evidence="3" type="ordered locus">Sterm_2597</name>
</gene>
<keyword evidence="4" id="KW-1185">Reference proteome</keyword>
<dbReference type="EMBL" id="CP001739">
    <property type="protein sequence ID" value="ACZ09445.1"/>
    <property type="molecule type" value="Genomic_DNA"/>
</dbReference>
<keyword evidence="1" id="KW-0812">Transmembrane</keyword>
<feature type="transmembrane region" description="Helical" evidence="1">
    <location>
        <begin position="53"/>
        <end position="73"/>
    </location>
</feature>
<dbReference type="Pfam" id="PF07693">
    <property type="entry name" value="KAP_NTPase"/>
    <property type="match status" value="1"/>
</dbReference>
<feature type="transmembrane region" description="Helical" evidence="1">
    <location>
        <begin position="28"/>
        <end position="46"/>
    </location>
</feature>
<dbReference type="Gene3D" id="3.40.50.300">
    <property type="entry name" value="P-loop containing nucleotide triphosphate hydrolases"/>
    <property type="match status" value="1"/>
</dbReference>
<dbReference type="KEGG" id="str:Sterm_2597"/>
<dbReference type="SUPFAM" id="SSF52540">
    <property type="entry name" value="P-loop containing nucleoside triphosphate hydrolases"/>
    <property type="match status" value="1"/>
</dbReference>
<feature type="transmembrane region" description="Helical" evidence="1">
    <location>
        <begin position="79"/>
        <end position="96"/>
    </location>
</feature>
<evidence type="ECO:0000313" key="3">
    <source>
        <dbReference type="EMBL" id="ACZ09445.1"/>
    </source>
</evidence>